<dbReference type="AlphaFoldDB" id="A0A0Q3I6S6"/>
<feature type="region of interest" description="Disordered" evidence="1">
    <location>
        <begin position="47"/>
        <end position="66"/>
    </location>
</feature>
<dbReference type="EMBL" id="FUYX01000010">
    <property type="protein sequence ID" value="SKC00755.1"/>
    <property type="molecule type" value="Genomic_DNA"/>
</dbReference>
<dbReference type="Pfam" id="PF06698">
    <property type="entry name" value="DUF1192"/>
    <property type="match status" value="1"/>
</dbReference>
<accession>A0A0Q3I6S6</accession>
<sequence>MSIFPEDDRPKPKSVHEIGQDLSTLSLAEIDERIAVLKAEIERLAEARARKDASRSAADAFFRKLA</sequence>
<dbReference type="Proteomes" id="UP000051562">
    <property type="component" value="Unassembled WGS sequence"/>
</dbReference>
<feature type="compositionally biased region" description="Low complexity" evidence="1">
    <location>
        <begin position="55"/>
        <end position="66"/>
    </location>
</feature>
<dbReference type="InterPro" id="IPR009579">
    <property type="entry name" value="DUF1192"/>
</dbReference>
<organism evidence="2 4">
    <name type="scientific">Bosea thiooxidans</name>
    <dbReference type="NCBI Taxonomy" id="53254"/>
    <lineage>
        <taxon>Bacteria</taxon>
        <taxon>Pseudomonadati</taxon>
        <taxon>Pseudomonadota</taxon>
        <taxon>Alphaproteobacteria</taxon>
        <taxon>Hyphomicrobiales</taxon>
        <taxon>Boseaceae</taxon>
        <taxon>Bosea</taxon>
    </lineage>
</organism>
<reference evidence="3 5" key="2">
    <citation type="submission" date="2017-02" db="EMBL/GenBank/DDBJ databases">
        <authorList>
            <person name="Peterson S.W."/>
        </authorList>
    </citation>
    <scope>NUCLEOTIDE SEQUENCE [LARGE SCALE GENOMIC DNA]</scope>
    <source>
        <strain evidence="3 5">DSM 9653</strain>
    </source>
</reference>
<protein>
    <submittedName>
        <fullName evidence="3">Uncharacterized small protein, DUF1192 family</fullName>
    </submittedName>
</protein>
<keyword evidence="4" id="KW-1185">Reference proteome</keyword>
<dbReference type="EMBL" id="LMAR01000034">
    <property type="protein sequence ID" value="KQK30533.1"/>
    <property type="molecule type" value="Genomic_DNA"/>
</dbReference>
<dbReference type="RefSeq" id="WP_055728064.1">
    <property type="nucleotide sequence ID" value="NZ_FUYX01000010.1"/>
</dbReference>
<evidence type="ECO:0000313" key="4">
    <source>
        <dbReference type="Proteomes" id="UP000051562"/>
    </source>
</evidence>
<proteinExistence type="predicted"/>
<evidence type="ECO:0000313" key="5">
    <source>
        <dbReference type="Proteomes" id="UP000190130"/>
    </source>
</evidence>
<reference evidence="2 4" key="1">
    <citation type="submission" date="2015-10" db="EMBL/GenBank/DDBJ databases">
        <title>Draft genome of Bosea thiooxidans.</title>
        <authorList>
            <person name="Wang X."/>
        </authorList>
    </citation>
    <scope>NUCLEOTIDE SEQUENCE [LARGE SCALE GENOMIC DNA]</scope>
    <source>
        <strain evidence="2 4">CGMCC 9174</strain>
    </source>
</reference>
<gene>
    <name evidence="2" type="ORF">ARD30_04200</name>
    <name evidence="3" type="ORF">SAMN05660750_03586</name>
</gene>
<evidence type="ECO:0000313" key="2">
    <source>
        <dbReference type="EMBL" id="KQK30533.1"/>
    </source>
</evidence>
<dbReference type="Proteomes" id="UP000190130">
    <property type="component" value="Unassembled WGS sequence"/>
</dbReference>
<evidence type="ECO:0000256" key="1">
    <source>
        <dbReference type="SAM" id="MobiDB-lite"/>
    </source>
</evidence>
<name>A0A0Q3I6S6_9HYPH</name>
<evidence type="ECO:0000313" key="3">
    <source>
        <dbReference type="EMBL" id="SKC00755.1"/>
    </source>
</evidence>
<dbReference type="STRING" id="53254.SAMN05660750_03586"/>